<reference evidence="2" key="1">
    <citation type="submission" date="2021-02" db="EMBL/GenBank/DDBJ databases">
        <authorList>
            <person name="Vanwijnsberghe S."/>
        </authorList>
    </citation>
    <scope>NUCLEOTIDE SEQUENCE</scope>
    <source>
        <strain evidence="2">R-70211</strain>
    </source>
</reference>
<dbReference type="Proteomes" id="UP000675121">
    <property type="component" value="Unassembled WGS sequence"/>
</dbReference>
<dbReference type="AlphaFoldDB" id="A0A9N8QU97"/>
<feature type="transmembrane region" description="Helical" evidence="1">
    <location>
        <begin position="379"/>
        <end position="400"/>
    </location>
</feature>
<dbReference type="InterPro" id="IPR005625">
    <property type="entry name" value="PepSY-ass_TM"/>
</dbReference>
<keyword evidence="3" id="KW-1185">Reference proteome</keyword>
<keyword evidence="1" id="KW-1133">Transmembrane helix</keyword>
<dbReference type="Pfam" id="PF03929">
    <property type="entry name" value="PepSY_TM"/>
    <property type="match status" value="1"/>
</dbReference>
<comment type="caution">
    <text evidence="2">The sequence shown here is derived from an EMBL/GenBank/DDBJ whole genome shotgun (WGS) entry which is preliminary data.</text>
</comment>
<keyword evidence="1" id="KW-0812">Transmembrane</keyword>
<feature type="transmembrane region" description="Helical" evidence="1">
    <location>
        <begin position="172"/>
        <end position="196"/>
    </location>
</feature>
<accession>A0A9N8QU97</accession>
<evidence type="ECO:0000256" key="1">
    <source>
        <dbReference type="SAM" id="Phobius"/>
    </source>
</evidence>
<organism evidence="2 3">
    <name type="scientific">Paraburkholderia domus</name>
    <dbReference type="NCBI Taxonomy" id="2793075"/>
    <lineage>
        <taxon>Bacteria</taxon>
        <taxon>Pseudomonadati</taxon>
        <taxon>Pseudomonadota</taxon>
        <taxon>Betaproteobacteria</taxon>
        <taxon>Burkholderiales</taxon>
        <taxon>Burkholderiaceae</taxon>
        <taxon>Paraburkholderia</taxon>
    </lineage>
</organism>
<feature type="transmembrane region" description="Helical" evidence="1">
    <location>
        <begin position="227"/>
        <end position="247"/>
    </location>
</feature>
<proteinExistence type="predicted"/>
<feature type="transmembrane region" description="Helical" evidence="1">
    <location>
        <begin position="29"/>
        <end position="50"/>
    </location>
</feature>
<name>A0A9N8QU97_9BURK</name>
<evidence type="ECO:0008006" key="4">
    <source>
        <dbReference type="Google" id="ProtNLM"/>
    </source>
</evidence>
<sequence length="426" mass="46553">MQGRDSPFPLSFPSAGSRMRRQLVRLHRWFGVAIALFLFAAGLTGAIIAWDHELDAALNPSFFKARTAGSALSGLELARRVEAADPRLRVTYLPLAAEPGHTLQMMVLPRTNPATQQPYPLDFNQIAVDPGTGDVEGRREWGAVSLARLNLIPFIYKLHYTLQLPFTGGVDIGTWLMGIVGIVWLFDSIIALWLSFPSFKAWRKSFAFRLGRGGYALTFDLHRSGGVWVWGLLVIVALTSVSMNLSAPVVRPIVSLFSTLTPNPVNNPEILRKPEPGDQVLSRERIVQLAEQAGKAQNLKVPPGGIYYAEFLHAYGVGFYATGNDHGDIGLGNPWMYWDAATGKLLGAQIPGKGTAGDIFMQVQFPLHSGRILGLGGRILISALGIAVAVLSATGLLIWLKKLNARRRSTQNTRHAQDTGRTALRS</sequence>
<gene>
    <name evidence="2" type="ORF">R70211_00661</name>
</gene>
<keyword evidence="1" id="KW-0472">Membrane</keyword>
<evidence type="ECO:0000313" key="3">
    <source>
        <dbReference type="Proteomes" id="UP000675121"/>
    </source>
</evidence>
<dbReference type="PANTHER" id="PTHR34219">
    <property type="entry name" value="IRON-REGULATED INNER MEMBRANE PROTEIN-RELATED"/>
    <property type="match status" value="1"/>
</dbReference>
<dbReference type="EMBL" id="CAJNAS010000001">
    <property type="protein sequence ID" value="CAE6864004.1"/>
    <property type="molecule type" value="Genomic_DNA"/>
</dbReference>
<evidence type="ECO:0000313" key="2">
    <source>
        <dbReference type="EMBL" id="CAE6864004.1"/>
    </source>
</evidence>
<protein>
    <recommendedName>
        <fullName evidence="4">PepSY domain-containing protein</fullName>
    </recommendedName>
</protein>
<dbReference type="PANTHER" id="PTHR34219:SF5">
    <property type="entry name" value="BLR4505 PROTEIN"/>
    <property type="match status" value="1"/>
</dbReference>